<dbReference type="RefSeq" id="WP_154544464.1">
    <property type="nucleotide sequence ID" value="NZ_VUMY01000007.1"/>
</dbReference>
<accession>A0A7K0K2A8</accession>
<feature type="transmembrane region" description="Helical" evidence="1">
    <location>
        <begin position="35"/>
        <end position="55"/>
    </location>
</feature>
<organism evidence="2 3">
    <name type="scientific">Mobiluncus porci</name>
    <dbReference type="NCBI Taxonomy" id="2652278"/>
    <lineage>
        <taxon>Bacteria</taxon>
        <taxon>Bacillati</taxon>
        <taxon>Actinomycetota</taxon>
        <taxon>Actinomycetes</taxon>
        <taxon>Actinomycetales</taxon>
        <taxon>Actinomycetaceae</taxon>
        <taxon>Mobiluncus</taxon>
    </lineage>
</organism>
<keyword evidence="1" id="KW-1133">Transmembrane helix</keyword>
<name>A0A7K0K2A8_9ACTO</name>
<reference evidence="2 3" key="1">
    <citation type="submission" date="2019-08" db="EMBL/GenBank/DDBJ databases">
        <title>In-depth cultivation of the pig gut microbiome towards novel bacterial diversity and tailored functional studies.</title>
        <authorList>
            <person name="Wylensek D."/>
            <person name="Hitch T.C.A."/>
            <person name="Clavel T."/>
        </authorList>
    </citation>
    <scope>NUCLEOTIDE SEQUENCE [LARGE SCALE GENOMIC DNA]</scope>
    <source>
        <strain evidence="2 3">RF-GAM-744-WT-7</strain>
    </source>
</reference>
<proteinExistence type="predicted"/>
<keyword evidence="3" id="KW-1185">Reference proteome</keyword>
<keyword evidence="1" id="KW-0812">Transmembrane</keyword>
<dbReference type="Proteomes" id="UP000442535">
    <property type="component" value="Unassembled WGS sequence"/>
</dbReference>
<evidence type="ECO:0000313" key="2">
    <source>
        <dbReference type="EMBL" id="MST49611.1"/>
    </source>
</evidence>
<evidence type="ECO:0000256" key="1">
    <source>
        <dbReference type="SAM" id="Phobius"/>
    </source>
</evidence>
<protein>
    <submittedName>
        <fullName evidence="2">Uncharacterized protein</fullName>
    </submittedName>
</protein>
<gene>
    <name evidence="2" type="ORF">FYJ63_05090</name>
</gene>
<evidence type="ECO:0000313" key="3">
    <source>
        <dbReference type="Proteomes" id="UP000442535"/>
    </source>
</evidence>
<sequence length="90" mass="10266">MARNNLQHDHGFGGWDHHDYGLHFRLRGHLPQRQSLVGFGWAFVMLGGFLGYFGVHMATTWPLEQIDGAFCCKVDNYTFGKSAAFYEILT</sequence>
<dbReference type="EMBL" id="VUMY01000007">
    <property type="protein sequence ID" value="MST49611.1"/>
    <property type="molecule type" value="Genomic_DNA"/>
</dbReference>
<keyword evidence="1" id="KW-0472">Membrane</keyword>
<comment type="caution">
    <text evidence="2">The sequence shown here is derived from an EMBL/GenBank/DDBJ whole genome shotgun (WGS) entry which is preliminary data.</text>
</comment>
<dbReference type="AlphaFoldDB" id="A0A7K0K2A8"/>